<dbReference type="OrthoDB" id="19300at2759"/>
<evidence type="ECO:0000256" key="7">
    <source>
        <dbReference type="ARBA" id="ARBA00023015"/>
    </source>
</evidence>
<protein>
    <recommendedName>
        <fullName evidence="13">Signal transducer and activator of transcription</fullName>
    </recommendedName>
</protein>
<dbReference type="GO" id="GO:0005634">
    <property type="term" value="C:nucleus"/>
    <property type="evidence" value="ECO:0007669"/>
    <property type="project" value="UniProtKB-SubCell"/>
</dbReference>
<dbReference type="Proteomes" id="UP000605970">
    <property type="component" value="Unassembled WGS sequence"/>
</dbReference>
<dbReference type="PROSITE" id="PS50001">
    <property type="entry name" value="SH2"/>
    <property type="match status" value="1"/>
</dbReference>
<name>A0A8T0A0B4_9BILA</name>
<accession>A0A8T0A0B4</accession>
<dbReference type="InterPro" id="IPR001217">
    <property type="entry name" value="STAT"/>
</dbReference>
<dbReference type="Gene3D" id="1.10.238.10">
    <property type="entry name" value="EF-hand"/>
    <property type="match status" value="1"/>
</dbReference>
<feature type="domain" description="SH2" evidence="15">
    <location>
        <begin position="487"/>
        <end position="568"/>
    </location>
</feature>
<keyword evidence="8 13" id="KW-0238">DNA-binding</keyword>
<dbReference type="Pfam" id="PF01017">
    <property type="entry name" value="STAT_alpha"/>
    <property type="match status" value="1"/>
</dbReference>
<comment type="caution">
    <text evidence="16">The sequence shown here is derived from an EMBL/GenBank/DDBJ whole genome shotgun (WGS) entry which is preliminary data.</text>
</comment>
<evidence type="ECO:0000259" key="15">
    <source>
        <dbReference type="PROSITE" id="PS50001"/>
    </source>
</evidence>
<dbReference type="CDD" id="cd14801">
    <property type="entry name" value="STAT_DBD"/>
    <property type="match status" value="1"/>
</dbReference>
<reference evidence="16" key="1">
    <citation type="journal article" date="2020" name="Ecol. Evol.">
        <title>Genome structure and content of the rice root-knot nematode (Meloidogyne graminicola).</title>
        <authorList>
            <person name="Phan N.T."/>
            <person name="Danchin E.G.J."/>
            <person name="Klopp C."/>
            <person name="Perfus-Barbeoch L."/>
            <person name="Kozlowski D.K."/>
            <person name="Koutsovoulos G.D."/>
            <person name="Lopez-Roques C."/>
            <person name="Bouchez O."/>
            <person name="Zahm M."/>
            <person name="Besnard G."/>
            <person name="Bellafiore S."/>
        </authorList>
    </citation>
    <scope>NUCLEOTIDE SEQUENCE</scope>
    <source>
        <strain evidence="16">VN-18</strain>
    </source>
</reference>
<dbReference type="CDD" id="cd09919">
    <property type="entry name" value="SH2_STAT_family"/>
    <property type="match status" value="1"/>
</dbReference>
<keyword evidence="9 13" id="KW-0010">Activator</keyword>
<dbReference type="PANTHER" id="PTHR11801">
    <property type="entry name" value="SIGNAL TRANSDUCER AND ACTIVATOR OF TRANSCRIPTION"/>
    <property type="match status" value="1"/>
</dbReference>
<keyword evidence="5 13" id="KW-0597">Phosphoprotein</keyword>
<evidence type="ECO:0000256" key="3">
    <source>
        <dbReference type="ARBA" id="ARBA00005586"/>
    </source>
</evidence>
<dbReference type="GO" id="GO:0007165">
    <property type="term" value="P:signal transduction"/>
    <property type="evidence" value="ECO:0007669"/>
    <property type="project" value="InterPro"/>
</dbReference>
<dbReference type="SUPFAM" id="SSF49417">
    <property type="entry name" value="p53-like transcription factors"/>
    <property type="match status" value="1"/>
</dbReference>
<keyword evidence="17" id="KW-1185">Reference proteome</keyword>
<dbReference type="InterPro" id="IPR012345">
    <property type="entry name" value="STAT_TF_DNA-bd_N"/>
</dbReference>
<keyword evidence="11 13" id="KW-0539">Nucleus</keyword>
<dbReference type="InterPro" id="IPR015988">
    <property type="entry name" value="STAT_TF_CC"/>
</dbReference>
<dbReference type="Pfam" id="PF00017">
    <property type="entry name" value="SH2"/>
    <property type="match status" value="1"/>
</dbReference>
<gene>
    <name evidence="16" type="ORF">Mgra_00001126</name>
</gene>
<dbReference type="InterPro" id="IPR008967">
    <property type="entry name" value="p53-like_TF_DNA-bd_sf"/>
</dbReference>
<dbReference type="GO" id="GO:0003677">
    <property type="term" value="F:DNA binding"/>
    <property type="evidence" value="ECO:0007669"/>
    <property type="project" value="UniProtKB-KW"/>
</dbReference>
<evidence type="ECO:0000256" key="9">
    <source>
        <dbReference type="ARBA" id="ARBA00023159"/>
    </source>
</evidence>
<dbReference type="Pfam" id="PF02864">
    <property type="entry name" value="STAT_bind"/>
    <property type="match status" value="1"/>
</dbReference>
<evidence type="ECO:0000256" key="13">
    <source>
        <dbReference type="RuleBase" id="RU046415"/>
    </source>
</evidence>
<dbReference type="Pfam" id="PF21354">
    <property type="entry name" value="STAT_linker"/>
    <property type="match status" value="1"/>
</dbReference>
<sequence>MQSSNNTSSISPSNSEQQRISLSLVSKDCQILWEENKDMQGRFVNDLSEIQNHQLLIQQLEHEQRHDQLINARQKMLELQRRAHQLYEQLNEQRTNLVKRLNEGVQLIAAMQSNLISIKLMEWKNAQKLAQIGVGFEQREMQLDEIQSEFEFLAENNWTLRAYACWQFILSGDINLDLLRRPSQLSDASTQTHISNLSQLLETLTKMLCMLVSQSFVVAVQPDPVLKTQHKFVAEVRLLIGDRLGIKQQLINTNVTIKIIAEDEAKMLGTGQINEKDIKIVGSISNDLEKLILDERGHMSAKFNNSKLTRIAHRKPPAKGSLQTSQIVQTATDQKYALLFHITPFQLGNLGKFDVWTLSLPIMVTVHGSQDCDAQAVIMWQRAFSSVNRSNGSDDIIMVSWTDLSQVLRHKFTLFTGAHRPLSDSDLAYLGDKLGIIHSNPDNKPISFQRFAKQNLREDVNFSFWEWFFLIMQLIKQKLLKFWDDGWLVGFISKQEASERMLMCQNPTFLLRFSDTQTGAVSIGFVCEEDGVKVPFHLAPFTIKDLDQLSLASRIQSCPQLKEVQYLYPDFDKEQMLSHFDTEERCKIFESPAGYIGSEIVMVAKTMANSKLGSVIGSDSPSPLSNQWSPPNDYQQSVSMDVGDEFGLGQGQFDTTNLESLLGITVGQQLRMPTEQPLQQIDLSFMDVLHQQQYNNRNYLSGGINSMMPSQPPNSH</sequence>
<dbReference type="Gene3D" id="3.30.505.10">
    <property type="entry name" value="SH2 domain"/>
    <property type="match status" value="1"/>
</dbReference>
<organism evidence="16 17">
    <name type="scientific">Meloidogyne graminicola</name>
    <dbReference type="NCBI Taxonomy" id="189291"/>
    <lineage>
        <taxon>Eukaryota</taxon>
        <taxon>Metazoa</taxon>
        <taxon>Ecdysozoa</taxon>
        <taxon>Nematoda</taxon>
        <taxon>Chromadorea</taxon>
        <taxon>Rhabditida</taxon>
        <taxon>Tylenchina</taxon>
        <taxon>Tylenchomorpha</taxon>
        <taxon>Tylenchoidea</taxon>
        <taxon>Meloidogynidae</taxon>
        <taxon>Meloidogyninae</taxon>
        <taxon>Meloidogyne</taxon>
    </lineage>
</organism>
<evidence type="ECO:0000256" key="8">
    <source>
        <dbReference type="ARBA" id="ARBA00023125"/>
    </source>
</evidence>
<evidence type="ECO:0000256" key="14">
    <source>
        <dbReference type="SAM" id="Coils"/>
    </source>
</evidence>
<comment type="subcellular location">
    <subcellularLocation>
        <location evidence="2 13">Cytoplasm</location>
    </subcellularLocation>
    <subcellularLocation>
        <location evidence="1 13">Nucleus</location>
    </subcellularLocation>
</comment>
<dbReference type="InterPro" id="IPR013800">
    <property type="entry name" value="STAT_TF_alpha"/>
</dbReference>
<proteinExistence type="inferred from homology"/>
<dbReference type="InterPro" id="IPR000980">
    <property type="entry name" value="SH2"/>
</dbReference>
<dbReference type="InterPro" id="IPR013801">
    <property type="entry name" value="STAT_TF_DNA-bd"/>
</dbReference>
<dbReference type="InterPro" id="IPR036860">
    <property type="entry name" value="SH2_dom_sf"/>
</dbReference>
<dbReference type="FunFam" id="1.10.238.10:FF:000493">
    <property type="entry name" value="Signal transducer and activator of transcription"/>
    <property type="match status" value="1"/>
</dbReference>
<keyword evidence="14" id="KW-0175">Coiled coil</keyword>
<dbReference type="SUPFAM" id="SSF47655">
    <property type="entry name" value="STAT"/>
    <property type="match status" value="1"/>
</dbReference>
<evidence type="ECO:0000256" key="4">
    <source>
        <dbReference type="ARBA" id="ARBA00022490"/>
    </source>
</evidence>
<evidence type="ECO:0000256" key="5">
    <source>
        <dbReference type="ARBA" id="ARBA00022553"/>
    </source>
</evidence>
<keyword evidence="4 13" id="KW-0963">Cytoplasm</keyword>
<dbReference type="AlphaFoldDB" id="A0A8T0A0B4"/>
<dbReference type="GO" id="GO:0003700">
    <property type="term" value="F:DNA-binding transcription factor activity"/>
    <property type="evidence" value="ECO:0007669"/>
    <property type="project" value="InterPro"/>
</dbReference>
<evidence type="ECO:0000313" key="16">
    <source>
        <dbReference type="EMBL" id="KAF7639451.1"/>
    </source>
</evidence>
<dbReference type="SUPFAM" id="SSF55550">
    <property type="entry name" value="SH2 domain"/>
    <property type="match status" value="1"/>
</dbReference>
<evidence type="ECO:0000256" key="12">
    <source>
        <dbReference type="PROSITE-ProRule" id="PRU00191"/>
    </source>
</evidence>
<evidence type="ECO:0000256" key="10">
    <source>
        <dbReference type="ARBA" id="ARBA00023163"/>
    </source>
</evidence>
<evidence type="ECO:0000256" key="2">
    <source>
        <dbReference type="ARBA" id="ARBA00004496"/>
    </source>
</evidence>
<comment type="similarity">
    <text evidence="3 13">Belongs to the transcription factor STAT family.</text>
</comment>
<evidence type="ECO:0000256" key="1">
    <source>
        <dbReference type="ARBA" id="ARBA00004123"/>
    </source>
</evidence>
<evidence type="ECO:0000256" key="11">
    <source>
        <dbReference type="ARBA" id="ARBA00023242"/>
    </source>
</evidence>
<keyword evidence="7 13" id="KW-0805">Transcription regulation</keyword>
<keyword evidence="10 13" id="KW-0804">Transcription</keyword>
<dbReference type="Gene3D" id="2.60.40.630">
    <property type="entry name" value="STAT transcription factor, DNA-binding domain"/>
    <property type="match status" value="1"/>
</dbReference>
<evidence type="ECO:0000313" key="17">
    <source>
        <dbReference type="Proteomes" id="UP000605970"/>
    </source>
</evidence>
<feature type="coiled-coil region" evidence="14">
    <location>
        <begin position="69"/>
        <end position="96"/>
    </location>
</feature>
<dbReference type="EMBL" id="JABEBT010000005">
    <property type="protein sequence ID" value="KAF7639451.1"/>
    <property type="molecule type" value="Genomic_DNA"/>
</dbReference>
<dbReference type="GO" id="GO:0005737">
    <property type="term" value="C:cytoplasm"/>
    <property type="evidence" value="ECO:0007669"/>
    <property type="project" value="UniProtKB-SubCell"/>
</dbReference>
<keyword evidence="6 12" id="KW-0727">SH2 domain</keyword>
<dbReference type="Gene3D" id="1.20.1050.20">
    <property type="entry name" value="STAT transcription factor, all-alpha domain"/>
    <property type="match status" value="1"/>
</dbReference>
<dbReference type="InterPro" id="IPR048988">
    <property type="entry name" value="STAT_linker"/>
</dbReference>
<evidence type="ECO:0000256" key="6">
    <source>
        <dbReference type="ARBA" id="ARBA00022999"/>
    </source>
</evidence>